<organism evidence="1 2">
    <name type="scientific">Metschnikowia bicuspidata</name>
    <dbReference type="NCBI Taxonomy" id="27322"/>
    <lineage>
        <taxon>Eukaryota</taxon>
        <taxon>Fungi</taxon>
        <taxon>Dikarya</taxon>
        <taxon>Ascomycota</taxon>
        <taxon>Saccharomycotina</taxon>
        <taxon>Pichiomycetes</taxon>
        <taxon>Metschnikowiaceae</taxon>
        <taxon>Metschnikowia</taxon>
    </lineage>
</organism>
<proteinExistence type="predicted"/>
<dbReference type="EMBL" id="ML004436">
    <property type="protein sequence ID" value="RKP31855.1"/>
    <property type="molecule type" value="Genomic_DNA"/>
</dbReference>
<accession>A0A4P9ZFT1</accession>
<sequence length="330" mass="35527">MAQNSQSMSVMPSLVQTVSGQSMMQREAMPVYLLPSSMSLSQQQDPSHYGYTTPAVLRVASLDAIAYIPRFNTIVLAIPRSTSLASIGTTANGTFNLSATVAAENSAAPLLSTLPSEYNFSKKIPLSFSNISEYFDLRSPNLASLLLLKLRSTQSLTSQSSLSSLSQLQRMTPLKPIITTLRASTNATTVPQQNSLSHLNLEFAQANKKSRPNSPVPSMINLGVKVPCLSTSPAQMLQGSGSGHSLFLISPNETPLQTPPQSPHLLAQSLGDKGLNSISLINKLEEQKLHEQNEQSIAVNGTTLPPIRSVLNFAEVKPLKPIHVKKEGKP</sequence>
<keyword evidence="2" id="KW-1185">Reference proteome</keyword>
<protein>
    <submittedName>
        <fullName evidence="1">Uncharacterized protein</fullName>
    </submittedName>
</protein>
<dbReference type="Proteomes" id="UP000268321">
    <property type="component" value="Unassembled WGS sequence"/>
</dbReference>
<reference evidence="2" key="1">
    <citation type="journal article" date="2018" name="Nat. Microbiol.">
        <title>Leveraging single-cell genomics to expand the fungal tree of life.</title>
        <authorList>
            <person name="Ahrendt S.R."/>
            <person name="Quandt C.A."/>
            <person name="Ciobanu D."/>
            <person name="Clum A."/>
            <person name="Salamov A."/>
            <person name="Andreopoulos B."/>
            <person name="Cheng J.F."/>
            <person name="Woyke T."/>
            <person name="Pelin A."/>
            <person name="Henrissat B."/>
            <person name="Reynolds N.K."/>
            <person name="Benny G.L."/>
            <person name="Smith M.E."/>
            <person name="James T.Y."/>
            <person name="Grigoriev I.V."/>
        </authorList>
    </citation>
    <scope>NUCLEOTIDE SEQUENCE [LARGE SCALE GENOMIC DNA]</scope>
    <source>
        <strain evidence="2">Baker2002</strain>
    </source>
</reference>
<dbReference type="OrthoDB" id="654211at2759"/>
<dbReference type="AlphaFoldDB" id="A0A4P9ZFT1"/>
<evidence type="ECO:0000313" key="1">
    <source>
        <dbReference type="EMBL" id="RKP31855.1"/>
    </source>
</evidence>
<gene>
    <name evidence="1" type="ORF">METBISCDRAFT_21957</name>
</gene>
<name>A0A4P9ZFT1_9ASCO</name>
<evidence type="ECO:0000313" key="2">
    <source>
        <dbReference type="Proteomes" id="UP000268321"/>
    </source>
</evidence>